<organism evidence="6 7">
    <name type="scientific">Gordonia iterans</name>
    <dbReference type="NCBI Taxonomy" id="1004901"/>
    <lineage>
        <taxon>Bacteria</taxon>
        <taxon>Bacillati</taxon>
        <taxon>Actinomycetota</taxon>
        <taxon>Actinomycetes</taxon>
        <taxon>Mycobacteriales</taxon>
        <taxon>Gordoniaceae</taxon>
        <taxon>Gordonia</taxon>
    </lineage>
</organism>
<evidence type="ECO:0000256" key="3">
    <source>
        <dbReference type="ARBA" id="ARBA00022840"/>
    </source>
</evidence>
<evidence type="ECO:0000259" key="5">
    <source>
        <dbReference type="PROSITE" id="PS50893"/>
    </source>
</evidence>
<dbReference type="InterPro" id="IPR027417">
    <property type="entry name" value="P-loop_NTPase"/>
</dbReference>
<dbReference type="Gene3D" id="3.40.50.300">
    <property type="entry name" value="P-loop containing nucleotide triphosphate hydrolases"/>
    <property type="match status" value="2"/>
</dbReference>
<dbReference type="GO" id="GO:0005524">
    <property type="term" value="F:ATP binding"/>
    <property type="evidence" value="ECO:0007669"/>
    <property type="project" value="UniProtKB-KW"/>
</dbReference>
<dbReference type="SMART" id="SM00382">
    <property type="entry name" value="AAA"/>
    <property type="match status" value="2"/>
</dbReference>
<feature type="domain" description="ABC transporter" evidence="5">
    <location>
        <begin position="8"/>
        <end position="239"/>
    </location>
</feature>
<dbReference type="RefSeq" id="WP_105941547.1">
    <property type="nucleotide sequence ID" value="NZ_CP027433.1"/>
</dbReference>
<evidence type="ECO:0000256" key="4">
    <source>
        <dbReference type="SAM" id="MobiDB-lite"/>
    </source>
</evidence>
<evidence type="ECO:0000313" key="6">
    <source>
        <dbReference type="EMBL" id="AVL99815.1"/>
    </source>
</evidence>
<dbReference type="GO" id="GO:0016887">
    <property type="term" value="F:ATP hydrolysis activity"/>
    <property type="evidence" value="ECO:0007669"/>
    <property type="project" value="InterPro"/>
</dbReference>
<evidence type="ECO:0000256" key="2">
    <source>
        <dbReference type="ARBA" id="ARBA00022741"/>
    </source>
</evidence>
<dbReference type="InterPro" id="IPR003439">
    <property type="entry name" value="ABC_transporter-like_ATP-bd"/>
</dbReference>
<dbReference type="PANTHER" id="PTHR19211:SF6">
    <property type="entry name" value="BLL7188 PROTEIN"/>
    <property type="match status" value="1"/>
</dbReference>
<dbReference type="OrthoDB" id="4500804at2"/>
<dbReference type="PANTHER" id="PTHR19211">
    <property type="entry name" value="ATP-BINDING TRANSPORT PROTEIN-RELATED"/>
    <property type="match status" value="1"/>
</dbReference>
<name>A0A2S0KDT3_9ACTN</name>
<dbReference type="KEGG" id="git:C6V83_05485"/>
<sequence>MHHTSTTLTAISLSFAWPDGSELLHDVGLSLAPGLSALVGDNGAGKTTLLEILAGLRRPARGTVRHDGTIALVRQASAQPGAGTVADGLGVSAALAALSRIEGGSTDPADFETIGDDWDLAARAVARLDRLGLPTDLARPLTSLSGGQFRTLALARALLDEPDVLLLDEPTNDLDAESRARLHRALDEFGGAILTVSHDLELLDRATCTFELREAHVRAFGGNYAHYRAALEDERRAHAEQTAAAAAQLRREQRQFDEAQTALARRRRTAQKAQIEKRVPPIAAGLRASKAQVAAGKLERGQRDSVDAARSELDELRQRRQRSTTPEIRLPSPEVASGAQIIVDRRLPITGPERVLLTGPNGAGKSRLLAALTADGDAVVVPHVFVPQVISFENPGSTLAQTAYDAAPHGEPEDVHALLARFGFTGSSSARRLSDLSGGEQLRAALALGLLAQPDPRLLILDEPTNNLDVGTVESLLAALTDWPGALLVVSHDSGFADRVSPTRTVTLDP</sequence>
<feature type="region of interest" description="Disordered" evidence="4">
    <location>
        <begin position="294"/>
        <end position="330"/>
    </location>
</feature>
<dbReference type="SUPFAM" id="SSF52540">
    <property type="entry name" value="P-loop containing nucleoside triphosphate hydrolases"/>
    <property type="match status" value="2"/>
</dbReference>
<protein>
    <submittedName>
        <fullName evidence="6">ABC transporter</fullName>
    </submittedName>
</protein>
<dbReference type="Pfam" id="PF00005">
    <property type="entry name" value="ABC_tran"/>
    <property type="match status" value="2"/>
</dbReference>
<reference evidence="6 7" key="1">
    <citation type="submission" date="2018-03" db="EMBL/GenBank/DDBJ databases">
        <title>Characteristics and genome of n-alkane degrading marine bacteria Gordonia iterans isolated from crude oil contaminated in Tae-an, South Korea.</title>
        <authorList>
            <person name="Lee S.-S."/>
            <person name="Kim H."/>
        </authorList>
    </citation>
    <scope>NUCLEOTIDE SEQUENCE [LARGE SCALE GENOMIC DNA]</scope>
    <source>
        <strain evidence="6 7">Co17</strain>
    </source>
</reference>
<dbReference type="EMBL" id="CP027433">
    <property type="protein sequence ID" value="AVL99815.1"/>
    <property type="molecule type" value="Genomic_DNA"/>
</dbReference>
<feature type="compositionally biased region" description="Basic and acidic residues" evidence="4">
    <location>
        <begin position="297"/>
        <end position="318"/>
    </location>
</feature>
<dbReference type="InterPro" id="IPR003593">
    <property type="entry name" value="AAA+_ATPase"/>
</dbReference>
<dbReference type="InterPro" id="IPR050611">
    <property type="entry name" value="ABCF"/>
</dbReference>
<gene>
    <name evidence="6" type="ORF">C6V83_05485</name>
</gene>
<evidence type="ECO:0000313" key="7">
    <source>
        <dbReference type="Proteomes" id="UP000239814"/>
    </source>
</evidence>
<dbReference type="AlphaFoldDB" id="A0A2S0KDT3"/>
<dbReference type="PROSITE" id="PS50893">
    <property type="entry name" value="ABC_TRANSPORTER_2"/>
    <property type="match status" value="1"/>
</dbReference>
<keyword evidence="2" id="KW-0547">Nucleotide-binding</keyword>
<keyword evidence="7" id="KW-1185">Reference proteome</keyword>
<accession>A0A2S0KDT3</accession>
<dbReference type="Proteomes" id="UP000239814">
    <property type="component" value="Chromosome"/>
</dbReference>
<keyword evidence="1" id="KW-0677">Repeat</keyword>
<keyword evidence="3" id="KW-0067">ATP-binding</keyword>
<proteinExistence type="predicted"/>
<evidence type="ECO:0000256" key="1">
    <source>
        <dbReference type="ARBA" id="ARBA00022737"/>
    </source>
</evidence>